<comment type="caution">
    <text evidence="9">The sequence shown here is derived from an EMBL/GenBank/DDBJ whole genome shotgun (WGS) entry which is preliminary data.</text>
</comment>
<dbReference type="PANTHER" id="PTHR31845">
    <property type="entry name" value="FINGER DOMAIN PROTEIN, PUTATIVE-RELATED"/>
    <property type="match status" value="1"/>
</dbReference>
<proteinExistence type="predicted"/>
<dbReference type="Pfam" id="PF04082">
    <property type="entry name" value="Fungal_trans"/>
    <property type="match status" value="1"/>
</dbReference>
<feature type="region of interest" description="Disordered" evidence="7">
    <location>
        <begin position="1"/>
        <end position="26"/>
    </location>
</feature>
<protein>
    <recommendedName>
        <fullName evidence="8">Zn(2)-C6 fungal-type domain-containing protein</fullName>
    </recommendedName>
</protein>
<keyword evidence="5" id="KW-0804">Transcription</keyword>
<evidence type="ECO:0000313" key="10">
    <source>
        <dbReference type="Proteomes" id="UP000803884"/>
    </source>
</evidence>
<dbReference type="GO" id="GO:0005634">
    <property type="term" value="C:nucleus"/>
    <property type="evidence" value="ECO:0007669"/>
    <property type="project" value="UniProtKB-SubCell"/>
</dbReference>
<feature type="compositionally biased region" description="Basic and acidic residues" evidence="7">
    <location>
        <begin position="118"/>
        <end position="132"/>
    </location>
</feature>
<dbReference type="CDD" id="cd12148">
    <property type="entry name" value="fungal_TF_MHR"/>
    <property type="match status" value="1"/>
</dbReference>
<feature type="compositionally biased region" description="Basic and acidic residues" evidence="7">
    <location>
        <begin position="1"/>
        <end position="10"/>
    </location>
</feature>
<dbReference type="InterPro" id="IPR036864">
    <property type="entry name" value="Zn2-C6_fun-type_DNA-bd_sf"/>
</dbReference>
<dbReference type="RefSeq" id="XP_069226200.1">
    <property type="nucleotide sequence ID" value="XM_069376860.1"/>
</dbReference>
<dbReference type="SUPFAM" id="SSF57701">
    <property type="entry name" value="Zn2/Cys6 DNA-binding domain"/>
    <property type="match status" value="1"/>
</dbReference>
<feature type="compositionally biased region" description="Polar residues" evidence="7">
    <location>
        <begin position="14"/>
        <end position="25"/>
    </location>
</feature>
<evidence type="ECO:0000313" key="9">
    <source>
        <dbReference type="EMBL" id="KAL1583093.1"/>
    </source>
</evidence>
<evidence type="ECO:0000256" key="2">
    <source>
        <dbReference type="ARBA" id="ARBA00022723"/>
    </source>
</evidence>
<dbReference type="GO" id="GO:0000981">
    <property type="term" value="F:DNA-binding transcription factor activity, RNA polymerase II-specific"/>
    <property type="evidence" value="ECO:0007669"/>
    <property type="project" value="InterPro"/>
</dbReference>
<dbReference type="Gene3D" id="4.10.240.10">
    <property type="entry name" value="Zn(2)-C6 fungal-type DNA-binding domain"/>
    <property type="match status" value="1"/>
</dbReference>
<dbReference type="InterPro" id="IPR007219">
    <property type="entry name" value="XnlR_reg_dom"/>
</dbReference>
<name>A0AB34KEI6_9PEZI</name>
<dbReference type="PROSITE" id="PS00463">
    <property type="entry name" value="ZN2_CY6_FUNGAL_1"/>
    <property type="match status" value="1"/>
</dbReference>
<keyword evidence="6" id="KW-0539">Nucleus</keyword>
<evidence type="ECO:0000256" key="1">
    <source>
        <dbReference type="ARBA" id="ARBA00004123"/>
    </source>
</evidence>
<dbReference type="CDD" id="cd00067">
    <property type="entry name" value="GAL4"/>
    <property type="match status" value="1"/>
</dbReference>
<dbReference type="GO" id="GO:0008270">
    <property type="term" value="F:zinc ion binding"/>
    <property type="evidence" value="ECO:0007669"/>
    <property type="project" value="InterPro"/>
</dbReference>
<dbReference type="InterPro" id="IPR051089">
    <property type="entry name" value="prtT"/>
</dbReference>
<dbReference type="GO" id="GO:0006351">
    <property type="term" value="P:DNA-templated transcription"/>
    <property type="evidence" value="ECO:0007669"/>
    <property type="project" value="InterPro"/>
</dbReference>
<dbReference type="PANTHER" id="PTHR31845:SF17">
    <property type="entry name" value="ZN(II)2CYS6 TRANSCRIPTION FACTOR (EUROFUNG)"/>
    <property type="match status" value="1"/>
</dbReference>
<reference evidence="9 10" key="1">
    <citation type="journal article" date="2020" name="Microbiol. Resour. Announc.">
        <title>Draft Genome Sequence of a Cladosporium Species Isolated from the Mesophotic Ascidian Didemnum maculosum.</title>
        <authorList>
            <person name="Gioti A."/>
            <person name="Siaperas R."/>
            <person name="Nikolaivits E."/>
            <person name="Le Goff G."/>
            <person name="Ouazzani J."/>
            <person name="Kotoulas G."/>
            <person name="Topakas E."/>
        </authorList>
    </citation>
    <scope>NUCLEOTIDE SEQUENCE [LARGE SCALE GENOMIC DNA]</scope>
    <source>
        <strain evidence="9 10">TM138-S3</strain>
    </source>
</reference>
<sequence length="693" mass="76131">MANTGRHTEEIASASGSPPSQNGSKQHVACLPCRQTKQKCSKGIPCQRCSRNQLSCRYPSKSNRGRKRGSTNKPDTAEKLLSRLSRSSFRDEVIAALGGQNGGNSTSPPPATVGASSRRLESLQEPPGDQRHESLVGYLDCHQPTYSPLEILAAAVATSRHASLTGEASSSGLRQGAPDLTAPGSLALQATENSTETLAADKAVELYFTPRTQEQTDWQILVSQPADSTLQLQSTLHDPINSRLVDSDDAILYFNLFFEYRNPLVGLLDPILHTPQFVRSNSFTLFSVICALGCAMSDRARDKLLCSALVVLAEGNIKWSIAASVRTVETIQAIINMTYWAPASERQCDDPYWLRLTHAAQTGREMGIHRPETIVQKVNSIPGLTEEDRERRQRNYERTWLYVFIADKSFGIATGRPMCVSWKELMPDVANWWRRKGTTPLDRLLCGVAEMRLITVRAFEVRQTPPRTKATILQWQRSNFAAISHLRSIRCSHPEPFATPPSPAIPTLSFYLDYSLVLINSYALRDLIGLGVLDDQAELTSIYQQSMQVADRMMETILHDPAMRKLMLGIINPQLVMLCHVATETIQAARRNTLPQTVAAAALKARSVALLLDDVKRAVPCTSWVALYSTLYKSFVAQLDEVLASDLSCAGEGFGDAALTGWWDPVDGGLLDLSSWLESEDAGGLGSEGLGLG</sequence>
<dbReference type="GO" id="GO:0000976">
    <property type="term" value="F:transcription cis-regulatory region binding"/>
    <property type="evidence" value="ECO:0007669"/>
    <property type="project" value="TreeGrafter"/>
</dbReference>
<feature type="domain" description="Zn(2)-C6 fungal-type" evidence="8">
    <location>
        <begin position="29"/>
        <end position="58"/>
    </location>
</feature>
<evidence type="ECO:0000256" key="4">
    <source>
        <dbReference type="ARBA" id="ARBA00023125"/>
    </source>
</evidence>
<dbReference type="InterPro" id="IPR001138">
    <property type="entry name" value="Zn2Cys6_DnaBD"/>
</dbReference>
<feature type="region of interest" description="Disordered" evidence="7">
    <location>
        <begin position="97"/>
        <end position="132"/>
    </location>
</feature>
<keyword evidence="4" id="KW-0238">DNA-binding</keyword>
<dbReference type="Pfam" id="PF00172">
    <property type="entry name" value="Zn_clus"/>
    <property type="match status" value="1"/>
</dbReference>
<evidence type="ECO:0000256" key="7">
    <source>
        <dbReference type="SAM" id="MobiDB-lite"/>
    </source>
</evidence>
<dbReference type="EMBL" id="JAAQHG020000039">
    <property type="protein sequence ID" value="KAL1583093.1"/>
    <property type="molecule type" value="Genomic_DNA"/>
</dbReference>
<evidence type="ECO:0000256" key="5">
    <source>
        <dbReference type="ARBA" id="ARBA00023163"/>
    </source>
</evidence>
<keyword evidence="10" id="KW-1185">Reference proteome</keyword>
<dbReference type="GeneID" id="96009698"/>
<keyword evidence="2" id="KW-0479">Metal-binding</keyword>
<evidence type="ECO:0000256" key="3">
    <source>
        <dbReference type="ARBA" id="ARBA00023015"/>
    </source>
</evidence>
<dbReference type="PROSITE" id="PS50048">
    <property type="entry name" value="ZN2_CY6_FUNGAL_2"/>
    <property type="match status" value="1"/>
</dbReference>
<accession>A0AB34KEI6</accession>
<dbReference type="Proteomes" id="UP000803884">
    <property type="component" value="Unassembled WGS sequence"/>
</dbReference>
<organism evidence="9 10">
    <name type="scientific">Cladosporium halotolerans</name>
    <dbReference type="NCBI Taxonomy" id="1052096"/>
    <lineage>
        <taxon>Eukaryota</taxon>
        <taxon>Fungi</taxon>
        <taxon>Dikarya</taxon>
        <taxon>Ascomycota</taxon>
        <taxon>Pezizomycotina</taxon>
        <taxon>Dothideomycetes</taxon>
        <taxon>Dothideomycetidae</taxon>
        <taxon>Cladosporiales</taxon>
        <taxon>Cladosporiaceae</taxon>
        <taxon>Cladosporium</taxon>
    </lineage>
</organism>
<dbReference type="SMART" id="SM00066">
    <property type="entry name" value="GAL4"/>
    <property type="match status" value="1"/>
</dbReference>
<keyword evidence="3" id="KW-0805">Transcription regulation</keyword>
<feature type="region of interest" description="Disordered" evidence="7">
    <location>
        <begin position="57"/>
        <end position="76"/>
    </location>
</feature>
<gene>
    <name evidence="9" type="ORF">WHR41_08256</name>
</gene>
<evidence type="ECO:0000259" key="8">
    <source>
        <dbReference type="PROSITE" id="PS50048"/>
    </source>
</evidence>
<evidence type="ECO:0000256" key="6">
    <source>
        <dbReference type="ARBA" id="ARBA00023242"/>
    </source>
</evidence>
<comment type="subcellular location">
    <subcellularLocation>
        <location evidence="1">Nucleus</location>
    </subcellularLocation>
</comment>
<dbReference type="AlphaFoldDB" id="A0AB34KEI6"/>